<evidence type="ECO:0000313" key="3">
    <source>
        <dbReference type="Proteomes" id="UP000044602"/>
    </source>
</evidence>
<feature type="compositionally biased region" description="Basic and acidic residues" evidence="1">
    <location>
        <begin position="24"/>
        <end position="35"/>
    </location>
</feature>
<proteinExistence type="predicted"/>
<dbReference type="AlphaFoldDB" id="A0A0G4LD63"/>
<organism evidence="2 3">
    <name type="scientific">Verticillium longisporum</name>
    <name type="common">Verticillium dahliae var. longisporum</name>
    <dbReference type="NCBI Taxonomy" id="100787"/>
    <lineage>
        <taxon>Eukaryota</taxon>
        <taxon>Fungi</taxon>
        <taxon>Dikarya</taxon>
        <taxon>Ascomycota</taxon>
        <taxon>Pezizomycotina</taxon>
        <taxon>Sordariomycetes</taxon>
        <taxon>Hypocreomycetidae</taxon>
        <taxon>Glomerellales</taxon>
        <taxon>Plectosphaerellaceae</taxon>
        <taxon>Verticillium</taxon>
    </lineage>
</organism>
<sequence length="86" mass="9109">MHADASGYGHAFAPPSSAAQLHRLVRDDEGREHTGQRTWVQSLHEVAPNMCTLSTCLDDGTFSGAAERREDGAESGAARGGDEIGK</sequence>
<evidence type="ECO:0000313" key="2">
    <source>
        <dbReference type="EMBL" id="CRK19931.1"/>
    </source>
</evidence>
<keyword evidence="3" id="KW-1185">Reference proteome</keyword>
<feature type="region of interest" description="Disordered" evidence="1">
    <location>
        <begin position="61"/>
        <end position="86"/>
    </location>
</feature>
<feature type="region of interest" description="Disordered" evidence="1">
    <location>
        <begin position="1"/>
        <end position="38"/>
    </location>
</feature>
<gene>
    <name evidence="2" type="ORF">BN1708_000565</name>
</gene>
<reference evidence="2 3" key="1">
    <citation type="submission" date="2015-05" db="EMBL/GenBank/DDBJ databases">
        <authorList>
            <person name="Wang D.B."/>
            <person name="Wang M."/>
        </authorList>
    </citation>
    <scope>NUCLEOTIDE SEQUENCE [LARGE SCALE GENOMIC DNA]</scope>
    <source>
        <strain evidence="2">VL1</strain>
    </source>
</reference>
<dbReference type="Proteomes" id="UP000044602">
    <property type="component" value="Unassembled WGS sequence"/>
</dbReference>
<dbReference type="EMBL" id="CVQH01011112">
    <property type="protein sequence ID" value="CRK19931.1"/>
    <property type="molecule type" value="Genomic_DNA"/>
</dbReference>
<protein>
    <submittedName>
        <fullName evidence="2">Uncharacterized protein</fullName>
    </submittedName>
</protein>
<accession>A0A0G4LD63</accession>
<name>A0A0G4LD63_VERLO</name>
<evidence type="ECO:0000256" key="1">
    <source>
        <dbReference type="SAM" id="MobiDB-lite"/>
    </source>
</evidence>